<sequence>MAKHKKWSGLTATAAVLASVTVLSACGNNGNNNAAGSASASPNASASSGAASSGAASNEKVTLRLFSNLPDRKSGQGLAEQTVIDNYIKENPNVKIDVEALAEEPFKNKLKAYMASNEPVDITMVHGGAELSTLVQANYVKAIDPAAYEGEQFNFLPGVYKSFTFDGKLYGLPRNSDYEVIYYNKKLFDDNGVKVPTTFTELTDAIKAFRAKKIAPMSINGKDLWSFGELYQNIVQRYSGDQNLILDAVEGKKKFTEDESFLKAAQYMAQLRDDKLFQDAFMTADYGASQNLFTQGKAAMWYMGSWEAGMATNASLPEEFRNNLQVAKFPIAEDGKGVATDLIAWNGGGYALVNSSKHPEAAKKFFDYLFNANQWAKVAWDTGAAVPAQKYELTGKESEVQKQLTDVLVQATSTPGASFIDYGTPKFKDDVQNAFGKFFSGSQKPEELVAALQAAADSQ</sequence>
<gene>
    <name evidence="3" type="ORF">OMP38_20055</name>
</gene>
<dbReference type="AlphaFoldDB" id="A0A9X4KJ45"/>
<evidence type="ECO:0000256" key="1">
    <source>
        <dbReference type="SAM" id="MobiDB-lite"/>
    </source>
</evidence>
<proteinExistence type="predicted"/>
<evidence type="ECO:0000313" key="4">
    <source>
        <dbReference type="Proteomes" id="UP001153387"/>
    </source>
</evidence>
<evidence type="ECO:0000313" key="3">
    <source>
        <dbReference type="EMBL" id="MDG0792910.1"/>
    </source>
</evidence>
<accession>A0A9X4KJ45</accession>
<comment type="caution">
    <text evidence="3">The sequence shown here is derived from an EMBL/GenBank/DDBJ whole genome shotgun (WGS) entry which is preliminary data.</text>
</comment>
<dbReference type="InterPro" id="IPR050490">
    <property type="entry name" value="Bact_solute-bd_prot1"/>
</dbReference>
<reference evidence="3 4" key="1">
    <citation type="submission" date="2022-10" db="EMBL/GenBank/DDBJ databases">
        <title>Comparative genomic analysis of Cohnella hashimotonis sp. nov., isolated from the International Space Station.</title>
        <authorList>
            <person name="Simpson A."/>
            <person name="Venkateswaran K."/>
        </authorList>
    </citation>
    <scope>NUCLEOTIDE SEQUENCE [LARGE SCALE GENOMIC DNA]</scope>
    <source>
        <strain evidence="3 4">DSM 18997</strain>
    </source>
</reference>
<feature type="signal peptide" evidence="2">
    <location>
        <begin position="1"/>
        <end position="25"/>
    </location>
</feature>
<dbReference type="PROSITE" id="PS51257">
    <property type="entry name" value="PROKAR_LIPOPROTEIN"/>
    <property type="match status" value="1"/>
</dbReference>
<dbReference type="Gene3D" id="3.40.190.10">
    <property type="entry name" value="Periplasmic binding protein-like II"/>
    <property type="match status" value="2"/>
</dbReference>
<dbReference type="PANTHER" id="PTHR43649">
    <property type="entry name" value="ARABINOSE-BINDING PROTEIN-RELATED"/>
    <property type="match status" value="1"/>
</dbReference>
<feature type="region of interest" description="Disordered" evidence="1">
    <location>
        <begin position="34"/>
        <end position="53"/>
    </location>
</feature>
<dbReference type="SUPFAM" id="SSF53850">
    <property type="entry name" value="Periplasmic binding protein-like II"/>
    <property type="match status" value="1"/>
</dbReference>
<protein>
    <submittedName>
        <fullName evidence="3">Extracellular solute-binding protein</fullName>
    </submittedName>
</protein>
<evidence type="ECO:0000256" key="2">
    <source>
        <dbReference type="SAM" id="SignalP"/>
    </source>
</evidence>
<organism evidence="3 4">
    <name type="scientific">Cohnella ginsengisoli</name>
    <dbReference type="NCBI Taxonomy" id="425004"/>
    <lineage>
        <taxon>Bacteria</taxon>
        <taxon>Bacillati</taxon>
        <taxon>Bacillota</taxon>
        <taxon>Bacilli</taxon>
        <taxon>Bacillales</taxon>
        <taxon>Paenibacillaceae</taxon>
        <taxon>Cohnella</taxon>
    </lineage>
</organism>
<dbReference type="Pfam" id="PF01547">
    <property type="entry name" value="SBP_bac_1"/>
    <property type="match status" value="1"/>
</dbReference>
<keyword evidence="2" id="KW-0732">Signal</keyword>
<dbReference type="PANTHER" id="PTHR43649:SF12">
    <property type="entry name" value="DIACETYLCHITOBIOSE BINDING PROTEIN DASA"/>
    <property type="match status" value="1"/>
</dbReference>
<dbReference type="EMBL" id="JAPDHZ010000003">
    <property type="protein sequence ID" value="MDG0792910.1"/>
    <property type="molecule type" value="Genomic_DNA"/>
</dbReference>
<name>A0A9X4KJ45_9BACL</name>
<dbReference type="Proteomes" id="UP001153387">
    <property type="component" value="Unassembled WGS sequence"/>
</dbReference>
<dbReference type="InterPro" id="IPR006059">
    <property type="entry name" value="SBP"/>
</dbReference>
<feature type="chain" id="PRO_5040881669" evidence="2">
    <location>
        <begin position="26"/>
        <end position="459"/>
    </location>
</feature>
<dbReference type="RefSeq" id="WP_277566656.1">
    <property type="nucleotide sequence ID" value="NZ_JAPDHZ010000003.1"/>
</dbReference>
<keyword evidence="4" id="KW-1185">Reference proteome</keyword>